<accession>H1YEZ4</accession>
<evidence type="ECO:0000256" key="4">
    <source>
        <dbReference type="ARBA" id="ARBA00023315"/>
    </source>
</evidence>
<evidence type="ECO:0000256" key="2">
    <source>
        <dbReference type="ARBA" id="ARBA00022605"/>
    </source>
</evidence>
<organism evidence="6 7">
    <name type="scientific">Mucilaginibacter paludis DSM 18603</name>
    <dbReference type="NCBI Taxonomy" id="714943"/>
    <lineage>
        <taxon>Bacteria</taxon>
        <taxon>Pseudomonadati</taxon>
        <taxon>Bacteroidota</taxon>
        <taxon>Sphingobacteriia</taxon>
        <taxon>Sphingobacteriales</taxon>
        <taxon>Sphingobacteriaceae</taxon>
        <taxon>Mucilaginibacter</taxon>
    </lineage>
</organism>
<dbReference type="AlphaFoldDB" id="H1YEZ4"/>
<dbReference type="GO" id="GO:0009001">
    <property type="term" value="F:serine O-acetyltransferase activity"/>
    <property type="evidence" value="ECO:0007669"/>
    <property type="project" value="InterPro"/>
</dbReference>
<evidence type="ECO:0000256" key="3">
    <source>
        <dbReference type="ARBA" id="ARBA00022679"/>
    </source>
</evidence>
<dbReference type="Pfam" id="PF06426">
    <property type="entry name" value="SATase_N"/>
    <property type="match status" value="1"/>
</dbReference>
<dbReference type="EMBL" id="CM001403">
    <property type="protein sequence ID" value="EHQ25247.1"/>
    <property type="molecule type" value="Genomic_DNA"/>
</dbReference>
<dbReference type="Gene3D" id="1.10.3130.10">
    <property type="entry name" value="serine acetyltransferase, domain 1"/>
    <property type="match status" value="1"/>
</dbReference>
<keyword evidence="7" id="KW-1185">Reference proteome</keyword>
<keyword evidence="3 6" id="KW-0808">Transferase</keyword>
<dbReference type="GO" id="GO:0005737">
    <property type="term" value="C:cytoplasm"/>
    <property type="evidence" value="ECO:0007669"/>
    <property type="project" value="InterPro"/>
</dbReference>
<reference evidence="6" key="1">
    <citation type="submission" date="2011-09" db="EMBL/GenBank/DDBJ databases">
        <title>The permanent draft genome of Mucilaginibacter paludis DSM 18603.</title>
        <authorList>
            <consortium name="US DOE Joint Genome Institute (JGI-PGF)"/>
            <person name="Lucas S."/>
            <person name="Han J."/>
            <person name="Lapidus A."/>
            <person name="Bruce D."/>
            <person name="Goodwin L."/>
            <person name="Pitluck S."/>
            <person name="Peters L."/>
            <person name="Kyrpides N."/>
            <person name="Mavromatis K."/>
            <person name="Ivanova N."/>
            <person name="Mikhailova N."/>
            <person name="Held B."/>
            <person name="Detter J.C."/>
            <person name="Tapia R."/>
            <person name="Han C."/>
            <person name="Land M."/>
            <person name="Hauser L."/>
            <person name="Markowitz V."/>
            <person name="Cheng J.-F."/>
            <person name="Hugenholtz P."/>
            <person name="Woyke T."/>
            <person name="Wu D."/>
            <person name="Tindall B."/>
            <person name="Brambilla E."/>
            <person name="Klenk H.-P."/>
            <person name="Eisen J.A."/>
        </authorList>
    </citation>
    <scope>NUCLEOTIDE SEQUENCE [LARGE SCALE GENOMIC DNA]</scope>
    <source>
        <strain evidence="6">DSM 18603</strain>
    </source>
</reference>
<gene>
    <name evidence="6" type="ORF">Mucpa_1076</name>
</gene>
<dbReference type="SUPFAM" id="SSF51161">
    <property type="entry name" value="Trimeric LpxA-like enzymes"/>
    <property type="match status" value="1"/>
</dbReference>
<dbReference type="InterPro" id="IPR053376">
    <property type="entry name" value="Serine_acetyltransferase"/>
</dbReference>
<proteinExistence type="predicted"/>
<dbReference type="InterPro" id="IPR010493">
    <property type="entry name" value="Ser_AcTrfase_N"/>
</dbReference>
<dbReference type="NCBIfam" id="NF041874">
    <property type="entry name" value="EPS_EpsC"/>
    <property type="match status" value="1"/>
</dbReference>
<dbReference type="Proteomes" id="UP000002774">
    <property type="component" value="Chromosome"/>
</dbReference>
<dbReference type="eggNOG" id="COG1045">
    <property type="taxonomic scope" value="Bacteria"/>
</dbReference>
<sequence length="280" mass="31537">MFPIREIGNYGKMDQEFYKHIFNKQQFIEAVPSNKQMSDWALQIISLLYPEHSRQAYTTVKQLEAEFAKLEQELCEILDATQACRDCDNDKVAHSFFEQIPELYRLLNTDIQAIFKGDPAAQSEFEVVRAYPGFYAICFYRLAHCLYQLKVPLLPRILTEHAHSTTGIDIHPAAVIGEYFHIDHGTGIVIGESCVIGKDVKLYQGVTLGALSVSKDMAFTKRHPTVEDNVVIYSGATILGGETVIGRDSIIGGNVWLTKSVPAGSRVYHKPDIQVLKREL</sequence>
<name>H1YEZ4_9SPHI</name>
<dbReference type="HOGENOM" id="CLU_051638_1_1_10"/>
<dbReference type="GO" id="GO:0006535">
    <property type="term" value="P:cysteine biosynthetic process from serine"/>
    <property type="evidence" value="ECO:0007669"/>
    <property type="project" value="InterPro"/>
</dbReference>
<dbReference type="PANTHER" id="PTHR42811">
    <property type="entry name" value="SERINE ACETYLTRANSFERASE"/>
    <property type="match status" value="1"/>
</dbReference>
<keyword evidence="2" id="KW-0028">Amino-acid biosynthesis</keyword>
<dbReference type="InterPro" id="IPR011004">
    <property type="entry name" value="Trimer_LpxA-like_sf"/>
</dbReference>
<protein>
    <recommendedName>
        <fullName evidence="1">Serine acetyltransferase</fullName>
    </recommendedName>
</protein>
<evidence type="ECO:0000259" key="5">
    <source>
        <dbReference type="Pfam" id="PF06426"/>
    </source>
</evidence>
<evidence type="ECO:0000313" key="7">
    <source>
        <dbReference type="Proteomes" id="UP000002774"/>
    </source>
</evidence>
<keyword evidence="4" id="KW-0012">Acyltransferase</keyword>
<dbReference type="InterPro" id="IPR042122">
    <property type="entry name" value="Ser_AcTrfase_N_sf"/>
</dbReference>
<evidence type="ECO:0000256" key="1">
    <source>
        <dbReference type="ARBA" id="ARBA00018522"/>
    </source>
</evidence>
<dbReference type="STRING" id="714943.Mucpa_1076"/>
<dbReference type="Gene3D" id="2.160.10.10">
    <property type="entry name" value="Hexapeptide repeat proteins"/>
    <property type="match status" value="1"/>
</dbReference>
<feature type="domain" description="Serine acetyltransferase N-terminal" evidence="5">
    <location>
        <begin position="70"/>
        <end position="137"/>
    </location>
</feature>
<evidence type="ECO:0000313" key="6">
    <source>
        <dbReference type="EMBL" id="EHQ25247.1"/>
    </source>
</evidence>
<dbReference type="RefSeq" id="WP_008504932.1">
    <property type="nucleotide sequence ID" value="NZ_CM001403.1"/>
</dbReference>
<dbReference type="InterPro" id="IPR045304">
    <property type="entry name" value="LbH_SAT"/>
</dbReference>
<dbReference type="CDD" id="cd03354">
    <property type="entry name" value="LbH_SAT"/>
    <property type="match status" value="1"/>
</dbReference>